<dbReference type="AlphaFoldDB" id="A0A6J4IJX0"/>
<organism evidence="1">
    <name type="scientific">uncultured Adhaeribacter sp</name>
    <dbReference type="NCBI Taxonomy" id="448109"/>
    <lineage>
        <taxon>Bacteria</taxon>
        <taxon>Pseudomonadati</taxon>
        <taxon>Bacteroidota</taxon>
        <taxon>Cytophagia</taxon>
        <taxon>Cytophagales</taxon>
        <taxon>Hymenobacteraceae</taxon>
        <taxon>Adhaeribacter</taxon>
        <taxon>environmental samples</taxon>
    </lineage>
</organism>
<sequence>MIPYLPLPSFLVIFGLLVAGCTAPRAIINSGKVTAHRQFKAGANFGGNIASEPISQLDDITRSAVDAIRNKDSIYYDEQIDIFAKGLTAYALDPVGPTFDFYVRYGLVPRVDVGYKFASGAHVIDAMYQFLGPTGTPENPGTGNFYGSIGLQYSGQKADLPGRAFLNKIDPILGFTASRQDLVVPLIFSTSFGPEEEIGNISWGVVYNRSFVKYGFEPSKIFQKYTDRVTRIEGVSERNSFSAYGAFINGKIGYRYVYFLPALTIYYQNYGTYKVLGGKEHKFSGMTFIPSIGFQVNLGSNLSGSRRRR</sequence>
<gene>
    <name evidence="1" type="ORF">AVDCRST_MAG95-1938</name>
</gene>
<evidence type="ECO:0000313" key="1">
    <source>
        <dbReference type="EMBL" id="CAA9252437.1"/>
    </source>
</evidence>
<protein>
    <submittedName>
        <fullName evidence="1">Uncharacterized protein</fullName>
    </submittedName>
</protein>
<dbReference type="EMBL" id="CADCTJ010000604">
    <property type="protein sequence ID" value="CAA9252437.1"/>
    <property type="molecule type" value="Genomic_DNA"/>
</dbReference>
<proteinExistence type="predicted"/>
<reference evidence="1" key="1">
    <citation type="submission" date="2020-02" db="EMBL/GenBank/DDBJ databases">
        <authorList>
            <person name="Meier V. D."/>
        </authorList>
    </citation>
    <scope>NUCLEOTIDE SEQUENCE</scope>
    <source>
        <strain evidence="1">AVDCRST_MAG95</strain>
    </source>
</reference>
<accession>A0A6J4IJX0</accession>
<name>A0A6J4IJX0_9BACT</name>